<reference evidence="1" key="1">
    <citation type="submission" date="2023-01" db="EMBL/GenBank/DDBJ databases">
        <title>The chitinases involved in constricting ring structure development in the nematode-trapping fungus Drechslerella dactyloides.</title>
        <authorList>
            <person name="Wang R."/>
            <person name="Zhang L."/>
            <person name="Tang P."/>
            <person name="Li S."/>
            <person name="Liang L."/>
        </authorList>
    </citation>
    <scope>NUCLEOTIDE SEQUENCE</scope>
    <source>
        <strain evidence="1">YMF1.00031</strain>
    </source>
</reference>
<gene>
    <name evidence="1" type="ORF">Dda_6323</name>
</gene>
<comment type="caution">
    <text evidence="1">The sequence shown here is derived from an EMBL/GenBank/DDBJ whole genome shotgun (WGS) entry which is preliminary data.</text>
</comment>
<evidence type="ECO:0000313" key="1">
    <source>
        <dbReference type="EMBL" id="KAJ6259421.1"/>
    </source>
</evidence>
<proteinExistence type="predicted"/>
<evidence type="ECO:0000313" key="2">
    <source>
        <dbReference type="Proteomes" id="UP001221413"/>
    </source>
</evidence>
<dbReference type="EMBL" id="JAQGDS010000007">
    <property type="protein sequence ID" value="KAJ6259421.1"/>
    <property type="molecule type" value="Genomic_DNA"/>
</dbReference>
<protein>
    <submittedName>
        <fullName evidence="1">Uncharacterized protein</fullName>
    </submittedName>
</protein>
<name>A0AAD6NH71_DREDA</name>
<accession>A0AAD6NH71</accession>
<keyword evidence="2" id="KW-1185">Reference proteome</keyword>
<dbReference type="AlphaFoldDB" id="A0AAD6NH71"/>
<dbReference type="Proteomes" id="UP001221413">
    <property type="component" value="Unassembled WGS sequence"/>
</dbReference>
<organism evidence="1 2">
    <name type="scientific">Drechslerella dactyloides</name>
    <name type="common">Nematode-trapping fungus</name>
    <name type="synonym">Arthrobotrys dactyloides</name>
    <dbReference type="NCBI Taxonomy" id="74499"/>
    <lineage>
        <taxon>Eukaryota</taxon>
        <taxon>Fungi</taxon>
        <taxon>Dikarya</taxon>
        <taxon>Ascomycota</taxon>
        <taxon>Pezizomycotina</taxon>
        <taxon>Orbiliomycetes</taxon>
        <taxon>Orbiliales</taxon>
        <taxon>Orbiliaceae</taxon>
        <taxon>Drechslerella</taxon>
    </lineage>
</organism>
<sequence length="173" mass="19050">MVKLQYELRTGGELGDGSVQQQQDGGAVPMSHPRASMLAPLSVALRPGTIGRQGEMGGLSLARAQPCRMRELTSHPVAMKPRANRGVGEEQVGIVSPVEQFRRLLGFWGRWPSAAHLIPSAAQIQLYGLEHLQLPGPHFASCFDQTAFRMCDQIETFDELRLPYGGRRHPLLI</sequence>